<feature type="region of interest" description="Disordered" evidence="1">
    <location>
        <begin position="347"/>
        <end position="382"/>
    </location>
</feature>
<dbReference type="EMBL" id="JADGIZ020000009">
    <property type="protein sequence ID" value="KAL2917786.1"/>
    <property type="molecule type" value="Genomic_DNA"/>
</dbReference>
<keyword evidence="3" id="KW-1185">Reference proteome</keyword>
<feature type="compositionally biased region" description="Basic and acidic residues" evidence="1">
    <location>
        <begin position="347"/>
        <end position="376"/>
    </location>
</feature>
<reference evidence="2 3" key="1">
    <citation type="submission" date="2023-09" db="EMBL/GenBank/DDBJ databases">
        <title>Pangenome analysis of Batrachochytrium dendrobatidis and related Chytrids.</title>
        <authorList>
            <person name="Yacoub M.N."/>
            <person name="Stajich J.E."/>
            <person name="James T.Y."/>
        </authorList>
    </citation>
    <scope>NUCLEOTIDE SEQUENCE [LARGE SCALE GENOMIC DNA]</scope>
    <source>
        <strain evidence="2 3">JEL0888</strain>
    </source>
</reference>
<organism evidence="2 3">
    <name type="scientific">Polyrhizophydium stewartii</name>
    <dbReference type="NCBI Taxonomy" id="2732419"/>
    <lineage>
        <taxon>Eukaryota</taxon>
        <taxon>Fungi</taxon>
        <taxon>Fungi incertae sedis</taxon>
        <taxon>Chytridiomycota</taxon>
        <taxon>Chytridiomycota incertae sedis</taxon>
        <taxon>Chytridiomycetes</taxon>
        <taxon>Rhizophydiales</taxon>
        <taxon>Rhizophydiales incertae sedis</taxon>
        <taxon>Polyrhizophydium</taxon>
    </lineage>
</organism>
<accession>A0ABR4NE39</accession>
<proteinExistence type="predicted"/>
<feature type="compositionally biased region" description="Basic residues" evidence="1">
    <location>
        <begin position="726"/>
        <end position="736"/>
    </location>
</feature>
<evidence type="ECO:0000313" key="3">
    <source>
        <dbReference type="Proteomes" id="UP001527925"/>
    </source>
</evidence>
<gene>
    <name evidence="2" type="ORF">HK105_202659</name>
</gene>
<sequence length="736" mass="81144">MQQRMQQDAERAALVASQYALAAQRLPPRDAAERPRVAKAISTPKASDVYNGLSEWLLDGSSSSATKADALPAHAERGEHLLPPTSGSIEAKSSSEAESQHLPAVEQPHLLPPTLLEMHFIDDLDLDVKMPDEMTRLAQQLRQQIQELQVSATTTTTKATTNTTTAETTHDQGEAVWRQYKALTLDTRGLHHVPRGVFTLLLRHAARAELTPSDCVDRIAAIVDDMALCGLAPSEAESELIVWALDRAGALDAALAADVVERSRRWAMLAARAFDEDQRFAGAHVHASARADDVHVDRYPSFTPFLRVLSLALRERRDRAGTVAVLRVQIELLDAFLLMQSRRRGDAALREADPGSRASRSRDGIESDMHQEKQPDQIRGLHAPPDTVVHMFELLHELQAVSACKHVVSALNQAGAQMPERALELAIATLGHWEGEDLTASDREDEASARAAEHDLLQQHEMVIDLLSRIEPSRRTLAMFASAMRLARTPAGSDLAEGVWTLWDEARAVEWALAAHLGTDVAGSAARADVSVDDLHWERITAAVTQRISRRAESAMRGLMAHHALLHAALRRLEAADSDGENALPSSSSSSGASETRSTISAVAAAATTLPARPRVPTFRDPAVHVRFVMLCLSARCYAAAIAWVHAMRDAGIYTPTHVYEALSVVAHNDDVFRMAAKEMRDRRMRVWPDFVDYPGSEDPPLPPLLRRDEMEPDSPWRRWQPVRSGRGRAVRRRQL</sequence>
<feature type="region of interest" description="Disordered" evidence="1">
    <location>
        <begin position="699"/>
        <end position="736"/>
    </location>
</feature>
<name>A0ABR4NE39_9FUNG</name>
<dbReference type="Proteomes" id="UP001527925">
    <property type="component" value="Unassembled WGS sequence"/>
</dbReference>
<evidence type="ECO:0000256" key="1">
    <source>
        <dbReference type="SAM" id="MobiDB-lite"/>
    </source>
</evidence>
<evidence type="ECO:0000313" key="2">
    <source>
        <dbReference type="EMBL" id="KAL2917786.1"/>
    </source>
</evidence>
<feature type="region of interest" description="Disordered" evidence="1">
    <location>
        <begin position="76"/>
        <end position="102"/>
    </location>
</feature>
<comment type="caution">
    <text evidence="2">The sequence shown here is derived from an EMBL/GenBank/DDBJ whole genome shotgun (WGS) entry which is preliminary data.</text>
</comment>
<protein>
    <submittedName>
        <fullName evidence="2">Uncharacterized protein</fullName>
    </submittedName>
</protein>